<evidence type="ECO:0000256" key="3">
    <source>
        <dbReference type="ARBA" id="ARBA00022741"/>
    </source>
</evidence>
<dbReference type="GeneID" id="111121227"/>
<dbReference type="Gene3D" id="3.90.1200.10">
    <property type="match status" value="1"/>
</dbReference>
<dbReference type="Gene3D" id="3.30.200.20">
    <property type="entry name" value="Phosphorylase Kinase, domain 1"/>
    <property type="match status" value="1"/>
</dbReference>
<dbReference type="GO" id="GO:0016301">
    <property type="term" value="F:kinase activity"/>
    <property type="evidence" value="ECO:0007669"/>
    <property type="project" value="UniProtKB-KW"/>
</dbReference>
<keyword evidence="5" id="KW-0067">ATP-binding</keyword>
<evidence type="ECO:0000256" key="2">
    <source>
        <dbReference type="ARBA" id="ARBA00022679"/>
    </source>
</evidence>
<protein>
    <submittedName>
        <fullName evidence="8">Uncharacterized protein LOC111121227</fullName>
    </submittedName>
</protein>
<dbReference type="PANTHER" id="PTHR34273:SF2">
    <property type="entry name" value="METHYLTHIORIBOSE KINASE"/>
    <property type="match status" value="1"/>
</dbReference>
<evidence type="ECO:0000256" key="4">
    <source>
        <dbReference type="ARBA" id="ARBA00022777"/>
    </source>
</evidence>
<dbReference type="Proteomes" id="UP000694844">
    <property type="component" value="Chromosome 2"/>
</dbReference>
<dbReference type="KEGG" id="cvn:111121227"/>
<evidence type="ECO:0000256" key="1">
    <source>
        <dbReference type="ARBA" id="ARBA00010165"/>
    </source>
</evidence>
<keyword evidence="7" id="KW-1185">Reference proteome</keyword>
<keyword evidence="4" id="KW-0418">Kinase</keyword>
<name>A0A8B8CQR0_CRAVI</name>
<sequence>MASKADGKDRKIFIDLLKKYSQTDQIKPFNSYTDEVELTFIGDGNLNDVIRAKCPGHSVIFKRAPPYIKCLGPDYPLDPSRGQIEYQALCVFSDLAPGSVPRPYFYDEEAKTMCMEDESSYQDYRKQLIGGTCSLGAVEKLARDIGQVHNRTHVSNVGEHSFQQLKQKFPNSELVSLTEQFIFTKPFDKSDSTNRLSEDISCSLPQLYDNPRVLEAANFMKGIFLNKKECLVHGDLHTGSIMVNGDETKMIDLEFAYMGPPAFDLGVLLANYIFSYYGHMSIPEDNDRHRKFAQLMIEACKLTVRSYLEEMTSSLGEKQQYQENLMTEMAGFAGCELIRRVVGAAPVEDLHSAYNRQDALGAGTRLLLGKDNIRSVDKLLVIALMLV</sequence>
<accession>A0A8B8CQR0</accession>
<keyword evidence="2" id="KW-0808">Transferase</keyword>
<evidence type="ECO:0000313" key="8">
    <source>
        <dbReference type="RefSeq" id="XP_022318105.1"/>
    </source>
</evidence>
<comment type="similarity">
    <text evidence="1">Belongs to the methylthioribose kinase family.</text>
</comment>
<proteinExistence type="inferred from homology"/>
<evidence type="ECO:0000259" key="6">
    <source>
        <dbReference type="Pfam" id="PF01636"/>
    </source>
</evidence>
<keyword evidence="3" id="KW-0547">Nucleotide-binding</keyword>
<dbReference type="InterPro" id="IPR002575">
    <property type="entry name" value="Aminoglycoside_PTrfase"/>
</dbReference>
<dbReference type="RefSeq" id="XP_022318105.1">
    <property type="nucleotide sequence ID" value="XM_022462397.1"/>
</dbReference>
<evidence type="ECO:0000256" key="5">
    <source>
        <dbReference type="ARBA" id="ARBA00022840"/>
    </source>
</evidence>
<dbReference type="GO" id="GO:0005524">
    <property type="term" value="F:ATP binding"/>
    <property type="evidence" value="ECO:0007669"/>
    <property type="project" value="UniProtKB-KW"/>
</dbReference>
<gene>
    <name evidence="8" type="primary">LOC111121227</name>
</gene>
<dbReference type="Pfam" id="PF01636">
    <property type="entry name" value="APH"/>
    <property type="match status" value="1"/>
</dbReference>
<organism evidence="7 8">
    <name type="scientific">Crassostrea virginica</name>
    <name type="common">Eastern oyster</name>
    <dbReference type="NCBI Taxonomy" id="6565"/>
    <lineage>
        <taxon>Eukaryota</taxon>
        <taxon>Metazoa</taxon>
        <taxon>Spiralia</taxon>
        <taxon>Lophotrochozoa</taxon>
        <taxon>Mollusca</taxon>
        <taxon>Bivalvia</taxon>
        <taxon>Autobranchia</taxon>
        <taxon>Pteriomorphia</taxon>
        <taxon>Ostreida</taxon>
        <taxon>Ostreoidea</taxon>
        <taxon>Ostreidae</taxon>
        <taxon>Crassostrea</taxon>
    </lineage>
</organism>
<dbReference type="SUPFAM" id="SSF56112">
    <property type="entry name" value="Protein kinase-like (PK-like)"/>
    <property type="match status" value="1"/>
</dbReference>
<dbReference type="AlphaFoldDB" id="A0A8B8CQR0"/>
<dbReference type="InterPro" id="IPR011009">
    <property type="entry name" value="Kinase-like_dom_sf"/>
</dbReference>
<dbReference type="PANTHER" id="PTHR34273">
    <property type="entry name" value="METHYLTHIORIBOSE KINASE"/>
    <property type="match status" value="1"/>
</dbReference>
<feature type="domain" description="Aminoglycoside phosphotransferase" evidence="6">
    <location>
        <begin position="226"/>
        <end position="271"/>
    </location>
</feature>
<dbReference type="OrthoDB" id="2461at2759"/>
<evidence type="ECO:0000313" key="7">
    <source>
        <dbReference type="Proteomes" id="UP000694844"/>
    </source>
</evidence>
<reference evidence="8" key="1">
    <citation type="submission" date="2025-08" db="UniProtKB">
        <authorList>
            <consortium name="RefSeq"/>
        </authorList>
    </citation>
    <scope>IDENTIFICATION</scope>
    <source>
        <tissue evidence="8">Whole sample</tissue>
    </source>
</reference>